<dbReference type="PANTHER" id="PTHR23248:SF9">
    <property type="entry name" value="PHOSPHOLIPID SCRAMBLASE"/>
    <property type="match status" value="1"/>
</dbReference>
<feature type="compositionally biased region" description="Polar residues" evidence="2">
    <location>
        <begin position="278"/>
        <end position="288"/>
    </location>
</feature>
<dbReference type="PANTHER" id="PTHR23248">
    <property type="entry name" value="PHOSPHOLIPID SCRAMBLASE-RELATED"/>
    <property type="match status" value="1"/>
</dbReference>
<evidence type="ECO:0000313" key="3">
    <source>
        <dbReference type="EMBL" id="ELT89656.1"/>
    </source>
</evidence>
<gene>
    <name evidence="3" type="ORF">CAPTEDRAFT_219891</name>
</gene>
<feature type="region of interest" description="Disordered" evidence="2">
    <location>
        <begin position="44"/>
        <end position="77"/>
    </location>
</feature>
<dbReference type="GO" id="GO:0017128">
    <property type="term" value="F:phospholipid scramblase activity"/>
    <property type="evidence" value="ECO:0007669"/>
    <property type="project" value="InterPro"/>
</dbReference>
<evidence type="ECO:0008006" key="6">
    <source>
        <dbReference type="Google" id="ProtNLM"/>
    </source>
</evidence>
<dbReference type="InterPro" id="IPR005552">
    <property type="entry name" value="Scramblase"/>
</dbReference>
<dbReference type="AlphaFoldDB" id="R7TF18"/>
<organism evidence="3">
    <name type="scientific">Capitella teleta</name>
    <name type="common">Polychaete worm</name>
    <dbReference type="NCBI Taxonomy" id="283909"/>
    <lineage>
        <taxon>Eukaryota</taxon>
        <taxon>Metazoa</taxon>
        <taxon>Spiralia</taxon>
        <taxon>Lophotrochozoa</taxon>
        <taxon>Annelida</taxon>
        <taxon>Polychaeta</taxon>
        <taxon>Sedentaria</taxon>
        <taxon>Scolecida</taxon>
        <taxon>Capitellidae</taxon>
        <taxon>Capitella</taxon>
    </lineage>
</organism>
<protein>
    <recommendedName>
        <fullName evidence="6">Phospholipid scramblase</fullName>
    </recommendedName>
</protein>
<name>R7TF18_CAPTE</name>
<evidence type="ECO:0000313" key="4">
    <source>
        <dbReference type="EnsemblMetazoa" id="CapteP219891"/>
    </source>
</evidence>
<reference evidence="5" key="1">
    <citation type="submission" date="2012-12" db="EMBL/GenBank/DDBJ databases">
        <authorList>
            <person name="Hellsten U."/>
            <person name="Grimwood J."/>
            <person name="Chapman J.A."/>
            <person name="Shapiro H."/>
            <person name="Aerts A."/>
            <person name="Otillar R.P."/>
            <person name="Terry A.Y."/>
            <person name="Boore J.L."/>
            <person name="Simakov O."/>
            <person name="Marletaz F."/>
            <person name="Cho S.-J."/>
            <person name="Edsinger-Gonzales E."/>
            <person name="Havlak P."/>
            <person name="Kuo D.-H."/>
            <person name="Larsson T."/>
            <person name="Lv J."/>
            <person name="Arendt D."/>
            <person name="Savage R."/>
            <person name="Osoegawa K."/>
            <person name="de Jong P."/>
            <person name="Lindberg D.R."/>
            <person name="Seaver E.C."/>
            <person name="Weisblat D.A."/>
            <person name="Putnam N.H."/>
            <person name="Grigoriev I.V."/>
            <person name="Rokhsar D.S."/>
        </authorList>
    </citation>
    <scope>NUCLEOTIDE SEQUENCE</scope>
    <source>
        <strain evidence="5">I ESC-2004</strain>
    </source>
</reference>
<feature type="region of interest" description="Disordered" evidence="2">
    <location>
        <begin position="246"/>
        <end position="288"/>
    </location>
</feature>
<sequence>MDAGANEPLFAGIYVHHGGVKMRESSLAQGREVTKDYIIENVSSSGSPSFPGSESDLSLAHSSVTTQHPSSSLSLPSDVPNHLNDFACVGFTVGHHPPPTEPYINVCSNDSRASDESSEVFLTNGVQQVDESESPTSVVSRNFYEDIQLLRQQNQSSDELRDHDDSPVGFDREIDSSELDSLSSPSENFLYAEIEKSLDSSRDDLITESIEMEPVPNKRKSSRPRQMPTDEGNGLEVSVILKDLDKGGASVDPEGMLVGYGPRKSNDEVDEGLAGSESLPSTPSGYHSYTTEATLPKHLLAQPEQNAEAAEAPAVSRLQRMDALDDESIEANGSETDVVVSQPLALPDSPVLFNCIPPGLDVLLESGQLVVHMGSLRHDTVIDPGCRKRMEIIDETRKVLFYAEQGEPPYSEQSFMFHVYDRQHKEVMSMYCPSSELCLCRGASWHWFRRCHFQAVVYAPVGCIAGFIRRSHTKFIQEFEILSPQEETLLLLRGAPNDLEIYSPDLENELGRLSVHGWRGVMHEIRRTRNDYGITFPLDLDVRVKAVLIGAIFSIDWIYSTKGGKVR</sequence>
<feature type="region of interest" description="Disordered" evidence="2">
    <location>
        <begin position="208"/>
        <end position="232"/>
    </location>
</feature>
<dbReference type="Proteomes" id="UP000014760">
    <property type="component" value="Unassembled WGS sequence"/>
</dbReference>
<dbReference type="EnsemblMetazoa" id="CapteT219891">
    <property type="protein sequence ID" value="CapteP219891"/>
    <property type="gene ID" value="CapteG219891"/>
</dbReference>
<keyword evidence="5" id="KW-1185">Reference proteome</keyword>
<comment type="similarity">
    <text evidence="1">Belongs to the phospholipid scramblase family.</text>
</comment>
<dbReference type="Pfam" id="PF03803">
    <property type="entry name" value="Scramblase"/>
    <property type="match status" value="1"/>
</dbReference>
<feature type="region of interest" description="Disordered" evidence="2">
    <location>
        <begin position="151"/>
        <end position="184"/>
    </location>
</feature>
<dbReference type="EMBL" id="AMQN01014756">
    <property type="status" value="NOT_ANNOTATED_CDS"/>
    <property type="molecule type" value="Genomic_DNA"/>
</dbReference>
<feature type="compositionally biased region" description="Basic and acidic residues" evidence="2">
    <location>
        <begin position="158"/>
        <end position="175"/>
    </location>
</feature>
<feature type="compositionally biased region" description="Low complexity" evidence="2">
    <location>
        <begin position="44"/>
        <end position="55"/>
    </location>
</feature>
<proteinExistence type="inferred from homology"/>
<dbReference type="EMBL" id="KB311239">
    <property type="protein sequence ID" value="ELT89656.1"/>
    <property type="molecule type" value="Genomic_DNA"/>
</dbReference>
<evidence type="ECO:0000256" key="2">
    <source>
        <dbReference type="SAM" id="MobiDB-lite"/>
    </source>
</evidence>
<dbReference type="HOGENOM" id="CLU_480807_0_0_1"/>
<reference evidence="4" key="3">
    <citation type="submission" date="2015-06" db="UniProtKB">
        <authorList>
            <consortium name="EnsemblMetazoa"/>
        </authorList>
    </citation>
    <scope>IDENTIFICATION</scope>
</reference>
<reference evidence="3 5" key="2">
    <citation type="journal article" date="2013" name="Nature">
        <title>Insights into bilaterian evolution from three spiralian genomes.</title>
        <authorList>
            <person name="Simakov O."/>
            <person name="Marletaz F."/>
            <person name="Cho S.J."/>
            <person name="Edsinger-Gonzales E."/>
            <person name="Havlak P."/>
            <person name="Hellsten U."/>
            <person name="Kuo D.H."/>
            <person name="Larsson T."/>
            <person name="Lv J."/>
            <person name="Arendt D."/>
            <person name="Savage R."/>
            <person name="Osoegawa K."/>
            <person name="de Jong P."/>
            <person name="Grimwood J."/>
            <person name="Chapman J.A."/>
            <person name="Shapiro H."/>
            <person name="Aerts A."/>
            <person name="Otillar R.P."/>
            <person name="Terry A.Y."/>
            <person name="Boore J.L."/>
            <person name="Grigoriev I.V."/>
            <person name="Lindberg D.R."/>
            <person name="Seaver E.C."/>
            <person name="Weisblat D.A."/>
            <person name="Putnam N.H."/>
            <person name="Rokhsar D.S."/>
        </authorList>
    </citation>
    <scope>NUCLEOTIDE SEQUENCE</scope>
    <source>
        <strain evidence="3 5">I ESC-2004</strain>
    </source>
</reference>
<accession>R7TF18</accession>
<evidence type="ECO:0000256" key="1">
    <source>
        <dbReference type="ARBA" id="ARBA00005350"/>
    </source>
</evidence>
<evidence type="ECO:0000313" key="5">
    <source>
        <dbReference type="Proteomes" id="UP000014760"/>
    </source>
</evidence>
<dbReference type="GO" id="GO:0005886">
    <property type="term" value="C:plasma membrane"/>
    <property type="evidence" value="ECO:0007669"/>
    <property type="project" value="TreeGrafter"/>
</dbReference>
<dbReference type="OrthoDB" id="191150at2759"/>